<evidence type="ECO:0000259" key="4">
    <source>
        <dbReference type="PROSITE" id="PS51462"/>
    </source>
</evidence>
<dbReference type="InterPro" id="IPR020476">
    <property type="entry name" value="Nudix_hydrolase"/>
</dbReference>
<evidence type="ECO:0000256" key="3">
    <source>
        <dbReference type="ARBA" id="ARBA00022842"/>
    </source>
</evidence>
<evidence type="ECO:0000256" key="1">
    <source>
        <dbReference type="ARBA" id="ARBA00001946"/>
    </source>
</evidence>
<dbReference type="PANTHER" id="PTHR43046">
    <property type="entry name" value="GDP-MANNOSE MANNOSYL HYDROLASE"/>
    <property type="match status" value="1"/>
</dbReference>
<dbReference type="AlphaFoldDB" id="A0A1I0JD10"/>
<protein>
    <submittedName>
        <fullName evidence="5">ADP-ribose pyrophosphatase</fullName>
    </submittedName>
</protein>
<dbReference type="Gene3D" id="3.90.79.10">
    <property type="entry name" value="Nucleoside Triphosphate Pyrophosphohydrolase"/>
    <property type="match status" value="1"/>
</dbReference>
<reference evidence="6" key="1">
    <citation type="submission" date="2016-10" db="EMBL/GenBank/DDBJ databases">
        <authorList>
            <person name="Varghese N."/>
            <person name="Submissions S."/>
        </authorList>
    </citation>
    <scope>NUCLEOTIDE SEQUENCE [LARGE SCALE GENOMIC DNA]</scope>
    <source>
        <strain evidence="6">NLAE-zl-G277</strain>
    </source>
</reference>
<dbReference type="PANTHER" id="PTHR43046:SF12">
    <property type="entry name" value="GDP-MANNOSE MANNOSYL HYDROLASE"/>
    <property type="match status" value="1"/>
</dbReference>
<dbReference type="RefSeq" id="WP_092368614.1">
    <property type="nucleotide sequence ID" value="NZ_CABJCG010000018.1"/>
</dbReference>
<dbReference type="PRINTS" id="PR00502">
    <property type="entry name" value="NUDIXFAMILY"/>
</dbReference>
<proteinExistence type="predicted"/>
<gene>
    <name evidence="5" type="ORF">SAMN05216313_12813</name>
</gene>
<name>A0A1I0JD10_9FIRM</name>
<evidence type="ECO:0000313" key="5">
    <source>
        <dbReference type="EMBL" id="SEU07085.1"/>
    </source>
</evidence>
<dbReference type="GO" id="GO:0016787">
    <property type="term" value="F:hydrolase activity"/>
    <property type="evidence" value="ECO:0007669"/>
    <property type="project" value="UniProtKB-KW"/>
</dbReference>
<organism evidence="5 6">
    <name type="scientific">Enterocloster lavalensis</name>
    <dbReference type="NCBI Taxonomy" id="460384"/>
    <lineage>
        <taxon>Bacteria</taxon>
        <taxon>Bacillati</taxon>
        <taxon>Bacillota</taxon>
        <taxon>Clostridia</taxon>
        <taxon>Lachnospirales</taxon>
        <taxon>Lachnospiraceae</taxon>
        <taxon>Enterocloster</taxon>
    </lineage>
</organism>
<accession>A0A1I0JD10</accession>
<dbReference type="STRING" id="460384.SAMN05216313_12813"/>
<dbReference type="InterPro" id="IPR000086">
    <property type="entry name" value="NUDIX_hydrolase_dom"/>
</dbReference>
<dbReference type="SUPFAM" id="SSF55811">
    <property type="entry name" value="Nudix"/>
    <property type="match status" value="1"/>
</dbReference>
<keyword evidence="3" id="KW-0460">Magnesium</keyword>
<dbReference type="Proteomes" id="UP000198508">
    <property type="component" value="Unassembled WGS sequence"/>
</dbReference>
<keyword evidence="2" id="KW-0378">Hydrolase</keyword>
<feature type="domain" description="Nudix hydrolase" evidence="4">
    <location>
        <begin position="43"/>
        <end position="170"/>
    </location>
</feature>
<dbReference type="CDD" id="cd03424">
    <property type="entry name" value="NUDIX_ADPRase_Nudt5_UGPPase_Nudt14"/>
    <property type="match status" value="1"/>
</dbReference>
<dbReference type="InterPro" id="IPR015797">
    <property type="entry name" value="NUDIX_hydrolase-like_dom_sf"/>
</dbReference>
<sequence length="184" mass="21504">MNRDFPEKLDRKVIYESDWISLYADRVRMPGGEIIESYHRLHYPHESVCVVICNDRDEILLIRSKRYTTGRIEWEIPAGRVEEGESPAEAARRECFEETGCVVGELTFLCTQNPSNGMSDLVVHNFLGMVRRETENFDENEVHGKQWIKRETVLEMLRKNEIFCGASMLALMYAIQFHMPENSR</sequence>
<dbReference type="GeneID" id="93279974"/>
<dbReference type="Pfam" id="PF00293">
    <property type="entry name" value="NUDIX"/>
    <property type="match status" value="1"/>
</dbReference>
<evidence type="ECO:0000313" key="6">
    <source>
        <dbReference type="Proteomes" id="UP000198508"/>
    </source>
</evidence>
<dbReference type="EMBL" id="FOIM01000028">
    <property type="protein sequence ID" value="SEU07085.1"/>
    <property type="molecule type" value="Genomic_DNA"/>
</dbReference>
<evidence type="ECO:0000256" key="2">
    <source>
        <dbReference type="ARBA" id="ARBA00022801"/>
    </source>
</evidence>
<dbReference type="PROSITE" id="PS51462">
    <property type="entry name" value="NUDIX"/>
    <property type="match status" value="1"/>
</dbReference>
<keyword evidence="6" id="KW-1185">Reference proteome</keyword>
<comment type="cofactor">
    <cofactor evidence="1">
        <name>Mg(2+)</name>
        <dbReference type="ChEBI" id="CHEBI:18420"/>
    </cofactor>
</comment>